<gene>
    <name evidence="1" type="ORF">MBOU_14480</name>
</gene>
<comment type="caution">
    <text evidence="1">The sequence shown here is derived from an EMBL/GenBank/DDBJ whole genome shotgun (WGS) entry which is preliminary data.</text>
</comment>
<protein>
    <submittedName>
        <fullName evidence="1">Uncharacterized protein</fullName>
    </submittedName>
</protein>
<organism evidence="1 2">
    <name type="scientific">Mycobacterium bourgelatii</name>
    <dbReference type="NCBI Taxonomy" id="1273442"/>
    <lineage>
        <taxon>Bacteria</taxon>
        <taxon>Bacillati</taxon>
        <taxon>Actinomycetota</taxon>
        <taxon>Actinomycetes</taxon>
        <taxon>Mycobacteriales</taxon>
        <taxon>Mycobacteriaceae</taxon>
        <taxon>Mycobacterium</taxon>
    </lineage>
</organism>
<dbReference type="RefSeq" id="WP_163709626.1">
    <property type="nucleotide sequence ID" value="NZ_BLKZ01000001.1"/>
</dbReference>
<reference evidence="1 2" key="1">
    <citation type="journal article" date="2019" name="Emerg. Microbes Infect.">
        <title>Comprehensive subspecies identification of 175 nontuberculous mycobacteria species based on 7547 genomic profiles.</title>
        <authorList>
            <person name="Matsumoto Y."/>
            <person name="Kinjo T."/>
            <person name="Motooka D."/>
            <person name="Nabeya D."/>
            <person name="Jung N."/>
            <person name="Uechi K."/>
            <person name="Horii T."/>
            <person name="Iida T."/>
            <person name="Fujita J."/>
            <person name="Nakamura S."/>
        </authorList>
    </citation>
    <scope>NUCLEOTIDE SEQUENCE [LARGE SCALE GENOMIC DNA]</scope>
    <source>
        <strain evidence="1 2">JCM 30725</strain>
    </source>
</reference>
<accession>A0A7I9YL41</accession>
<keyword evidence="2" id="KW-1185">Reference proteome</keyword>
<evidence type="ECO:0000313" key="1">
    <source>
        <dbReference type="EMBL" id="GFG89406.1"/>
    </source>
</evidence>
<evidence type="ECO:0000313" key="2">
    <source>
        <dbReference type="Proteomes" id="UP000465360"/>
    </source>
</evidence>
<name>A0A7I9YL41_MYCBU</name>
<dbReference type="Proteomes" id="UP000465360">
    <property type="component" value="Unassembled WGS sequence"/>
</dbReference>
<dbReference type="EMBL" id="BLKZ01000001">
    <property type="protein sequence ID" value="GFG89406.1"/>
    <property type="molecule type" value="Genomic_DNA"/>
</dbReference>
<proteinExistence type="predicted"/>
<dbReference type="AlphaFoldDB" id="A0A7I9YL41"/>
<sequence>MVAVGSNPEPAEYRSWRLTLAIADALPKLLGLAAESIAIADYPADPRPLQFDSRRAPMLKQHPAAEEKQQLLVAASHRGGVPYRSPHDAAIDADSVCAYLDNGHHTFAQLIAWVWLCSKKRTWLTRRRRQLQGKPCIGAGAAVLTVRLDQPCRLAKQFAC</sequence>